<evidence type="ECO:0000259" key="9">
    <source>
        <dbReference type="Pfam" id="PF02687"/>
    </source>
</evidence>
<dbReference type="GO" id="GO:0022857">
    <property type="term" value="F:transmembrane transporter activity"/>
    <property type="evidence" value="ECO:0007669"/>
    <property type="project" value="TreeGrafter"/>
</dbReference>
<dbReference type="EMBL" id="JACHNF010000001">
    <property type="protein sequence ID" value="MBB5982777.1"/>
    <property type="molecule type" value="Genomic_DNA"/>
</dbReference>
<dbReference type="Proteomes" id="UP000558997">
    <property type="component" value="Unassembled WGS sequence"/>
</dbReference>
<evidence type="ECO:0000256" key="8">
    <source>
        <dbReference type="SAM" id="Phobius"/>
    </source>
</evidence>
<evidence type="ECO:0000256" key="1">
    <source>
        <dbReference type="ARBA" id="ARBA00004651"/>
    </source>
</evidence>
<organism evidence="11 12">
    <name type="scientific">Kribbella solani</name>
    <dbReference type="NCBI Taxonomy" id="236067"/>
    <lineage>
        <taxon>Bacteria</taxon>
        <taxon>Bacillati</taxon>
        <taxon>Actinomycetota</taxon>
        <taxon>Actinomycetes</taxon>
        <taxon>Propionibacteriales</taxon>
        <taxon>Kribbellaceae</taxon>
        <taxon>Kribbella</taxon>
    </lineage>
</organism>
<dbReference type="PANTHER" id="PTHR30572:SF4">
    <property type="entry name" value="ABC TRANSPORTER PERMEASE YTRF"/>
    <property type="match status" value="1"/>
</dbReference>
<dbReference type="InterPro" id="IPR050250">
    <property type="entry name" value="Macrolide_Exporter_MacB"/>
</dbReference>
<keyword evidence="4 8" id="KW-1133">Transmembrane helix</keyword>
<comment type="subcellular location">
    <subcellularLocation>
        <location evidence="1">Cell membrane</location>
        <topology evidence="1">Multi-pass membrane protein</topology>
    </subcellularLocation>
</comment>
<comment type="similarity">
    <text evidence="6">Belongs to the ABC-4 integral membrane protein family.</text>
</comment>
<dbReference type="PANTHER" id="PTHR30572">
    <property type="entry name" value="MEMBRANE COMPONENT OF TRANSPORTER-RELATED"/>
    <property type="match status" value="1"/>
</dbReference>
<feature type="transmembrane region" description="Helical" evidence="8">
    <location>
        <begin position="76"/>
        <end position="96"/>
    </location>
</feature>
<evidence type="ECO:0000259" key="10">
    <source>
        <dbReference type="Pfam" id="PF12704"/>
    </source>
</evidence>
<dbReference type="GO" id="GO:0005886">
    <property type="term" value="C:plasma membrane"/>
    <property type="evidence" value="ECO:0007669"/>
    <property type="project" value="UniProtKB-SubCell"/>
</dbReference>
<evidence type="ECO:0000256" key="6">
    <source>
        <dbReference type="ARBA" id="ARBA00038076"/>
    </source>
</evidence>
<evidence type="ECO:0000256" key="2">
    <source>
        <dbReference type="ARBA" id="ARBA00022475"/>
    </source>
</evidence>
<evidence type="ECO:0000256" key="5">
    <source>
        <dbReference type="ARBA" id="ARBA00023136"/>
    </source>
</evidence>
<comment type="caution">
    <text evidence="11">The sequence shown here is derived from an EMBL/GenBank/DDBJ whole genome shotgun (WGS) entry which is preliminary data.</text>
</comment>
<dbReference type="RefSeq" id="WP_184840264.1">
    <property type="nucleotide sequence ID" value="NZ_BAAAVN010000002.1"/>
</dbReference>
<accession>A0A841E308</accession>
<name>A0A841E308_9ACTN</name>
<dbReference type="Pfam" id="PF02687">
    <property type="entry name" value="FtsX"/>
    <property type="match status" value="1"/>
</dbReference>
<evidence type="ECO:0000313" key="11">
    <source>
        <dbReference type="EMBL" id="MBB5982777.1"/>
    </source>
</evidence>
<dbReference type="Pfam" id="PF12704">
    <property type="entry name" value="MacB_PCD"/>
    <property type="match status" value="1"/>
</dbReference>
<keyword evidence="2" id="KW-1003">Cell membrane</keyword>
<evidence type="ECO:0000256" key="7">
    <source>
        <dbReference type="SAM" id="MobiDB-lite"/>
    </source>
</evidence>
<evidence type="ECO:0000313" key="12">
    <source>
        <dbReference type="Proteomes" id="UP000558997"/>
    </source>
</evidence>
<evidence type="ECO:0000256" key="4">
    <source>
        <dbReference type="ARBA" id="ARBA00022989"/>
    </source>
</evidence>
<dbReference type="InterPro" id="IPR025857">
    <property type="entry name" value="MacB_PCD"/>
</dbReference>
<keyword evidence="3 8" id="KW-0812">Transmembrane</keyword>
<feature type="transmembrane region" description="Helical" evidence="8">
    <location>
        <begin position="376"/>
        <end position="397"/>
    </location>
</feature>
<dbReference type="AlphaFoldDB" id="A0A841E308"/>
<feature type="compositionally biased region" description="Low complexity" evidence="7">
    <location>
        <begin position="17"/>
        <end position="39"/>
    </location>
</feature>
<feature type="domain" description="MacB-like periplasmic core" evidence="10">
    <location>
        <begin position="77"/>
        <end position="285"/>
    </location>
</feature>
<keyword evidence="12" id="KW-1185">Reference proteome</keyword>
<feature type="domain" description="ABC3 transporter permease C-terminal" evidence="9">
    <location>
        <begin position="327"/>
        <end position="439"/>
    </location>
</feature>
<feature type="transmembrane region" description="Helical" evidence="8">
    <location>
        <begin position="409"/>
        <end position="429"/>
    </location>
</feature>
<dbReference type="InterPro" id="IPR003838">
    <property type="entry name" value="ABC3_permease_C"/>
</dbReference>
<feature type="region of interest" description="Disordered" evidence="7">
    <location>
        <begin position="1"/>
        <end position="57"/>
    </location>
</feature>
<keyword evidence="5 8" id="KW-0472">Membrane</keyword>
<protein>
    <submittedName>
        <fullName evidence="11">Putative ABC transport system permease protein</fullName>
    </submittedName>
</protein>
<reference evidence="11 12" key="1">
    <citation type="submission" date="2020-08" db="EMBL/GenBank/DDBJ databases">
        <title>Sequencing the genomes of 1000 actinobacteria strains.</title>
        <authorList>
            <person name="Klenk H.-P."/>
        </authorList>
    </citation>
    <scope>NUCLEOTIDE SEQUENCE [LARGE SCALE GENOMIC DNA]</scope>
    <source>
        <strain evidence="11 12">DSM 17294</strain>
    </source>
</reference>
<feature type="transmembrane region" description="Helical" evidence="8">
    <location>
        <begin position="323"/>
        <end position="348"/>
    </location>
</feature>
<gene>
    <name evidence="11" type="ORF">HDA44_006118</name>
</gene>
<evidence type="ECO:0000256" key="3">
    <source>
        <dbReference type="ARBA" id="ARBA00022692"/>
    </source>
</evidence>
<proteinExistence type="inferred from homology"/>
<sequence>MTDAETGNPGSEPAPPGSTRSPSEPTPPGSTRSPSGKPTRPGSTRSPGAELRPASLKPRDVVRVGAVGLRTRPTRAFLSALGIAIGIAAMVAVVGISSSSRAELDGQLDALGTNLLTVTPGTSLTGEQAQLPLAAESMVRRIPPIRAESAIGKVDNASVYRTNKIPDIETNGILAYAARTNLLDTIGGTVRSGKWIDAATGTYPATVLGAAAADRLGITRAGPDVQVLIGKTWFTVLGILEPAALAPELDTAALIGWPAASGKLSFDGHPTTIYTRSDDAQVADVRSVLGATANPEAPNEVEVSRPSDALAAKQAAGQAFTGLLLGLGAVALLVGGVGVANIMVISVLERRAEIGLRRSLGATRGQIRTQFLTESLLLSALGGIGGALLGAAVTAAYSSYQNWLTVIPVWALAGGVIATLAIGALAGLYPAVRASRLSPTEALATP</sequence>